<dbReference type="KEGG" id="smo:SELMODRAFT_411012"/>
<organism evidence="2">
    <name type="scientific">Selaginella moellendorffii</name>
    <name type="common">Spikemoss</name>
    <dbReference type="NCBI Taxonomy" id="88036"/>
    <lineage>
        <taxon>Eukaryota</taxon>
        <taxon>Viridiplantae</taxon>
        <taxon>Streptophyta</taxon>
        <taxon>Embryophyta</taxon>
        <taxon>Tracheophyta</taxon>
        <taxon>Lycopodiopsida</taxon>
        <taxon>Selaginellales</taxon>
        <taxon>Selaginellaceae</taxon>
        <taxon>Selaginella</taxon>
    </lineage>
</organism>
<dbReference type="Gramene" id="EFJ28325">
    <property type="protein sequence ID" value="EFJ28325"/>
    <property type="gene ID" value="SELMODRAFT_411012"/>
</dbReference>
<accession>D8RHQ6</accession>
<dbReference type="EMBL" id="GL377579">
    <property type="protein sequence ID" value="EFJ28325.1"/>
    <property type="molecule type" value="Genomic_DNA"/>
</dbReference>
<dbReference type="HOGENOM" id="CLU_020954_0_0_1"/>
<evidence type="ECO:0000313" key="1">
    <source>
        <dbReference type="EMBL" id="EFJ28325.1"/>
    </source>
</evidence>
<reference evidence="1 2" key="1">
    <citation type="journal article" date="2011" name="Science">
        <title>The Selaginella genome identifies genetic changes associated with the evolution of vascular plants.</title>
        <authorList>
            <person name="Banks J.A."/>
            <person name="Nishiyama T."/>
            <person name="Hasebe M."/>
            <person name="Bowman J.L."/>
            <person name="Gribskov M."/>
            <person name="dePamphilis C."/>
            <person name="Albert V.A."/>
            <person name="Aono N."/>
            <person name="Aoyama T."/>
            <person name="Ambrose B.A."/>
            <person name="Ashton N.W."/>
            <person name="Axtell M.J."/>
            <person name="Barker E."/>
            <person name="Barker M.S."/>
            <person name="Bennetzen J.L."/>
            <person name="Bonawitz N.D."/>
            <person name="Chapple C."/>
            <person name="Cheng C."/>
            <person name="Correa L.G."/>
            <person name="Dacre M."/>
            <person name="DeBarry J."/>
            <person name="Dreyer I."/>
            <person name="Elias M."/>
            <person name="Engstrom E.M."/>
            <person name="Estelle M."/>
            <person name="Feng L."/>
            <person name="Finet C."/>
            <person name="Floyd S.K."/>
            <person name="Frommer W.B."/>
            <person name="Fujita T."/>
            <person name="Gramzow L."/>
            <person name="Gutensohn M."/>
            <person name="Harholt J."/>
            <person name="Hattori M."/>
            <person name="Heyl A."/>
            <person name="Hirai T."/>
            <person name="Hiwatashi Y."/>
            <person name="Ishikawa M."/>
            <person name="Iwata M."/>
            <person name="Karol K.G."/>
            <person name="Koehler B."/>
            <person name="Kolukisaoglu U."/>
            <person name="Kubo M."/>
            <person name="Kurata T."/>
            <person name="Lalonde S."/>
            <person name="Li K."/>
            <person name="Li Y."/>
            <person name="Litt A."/>
            <person name="Lyons E."/>
            <person name="Manning G."/>
            <person name="Maruyama T."/>
            <person name="Michael T.P."/>
            <person name="Mikami K."/>
            <person name="Miyazaki S."/>
            <person name="Morinaga S."/>
            <person name="Murata T."/>
            <person name="Mueller-Roeber B."/>
            <person name="Nelson D.R."/>
            <person name="Obara M."/>
            <person name="Oguri Y."/>
            <person name="Olmstead R.G."/>
            <person name="Onodera N."/>
            <person name="Petersen B.L."/>
            <person name="Pils B."/>
            <person name="Prigge M."/>
            <person name="Rensing S.A."/>
            <person name="Riano-Pachon D.M."/>
            <person name="Roberts A.W."/>
            <person name="Sato Y."/>
            <person name="Scheller H.V."/>
            <person name="Schulz B."/>
            <person name="Schulz C."/>
            <person name="Shakirov E.V."/>
            <person name="Shibagaki N."/>
            <person name="Shinohara N."/>
            <person name="Shippen D.E."/>
            <person name="Soerensen I."/>
            <person name="Sotooka R."/>
            <person name="Sugimoto N."/>
            <person name="Sugita M."/>
            <person name="Sumikawa N."/>
            <person name="Tanurdzic M."/>
            <person name="Theissen G."/>
            <person name="Ulvskov P."/>
            <person name="Wakazuki S."/>
            <person name="Weng J.K."/>
            <person name="Willats W.W."/>
            <person name="Wipf D."/>
            <person name="Wolf P.G."/>
            <person name="Yang L."/>
            <person name="Zimmer A.D."/>
            <person name="Zhu Q."/>
            <person name="Mitros T."/>
            <person name="Hellsten U."/>
            <person name="Loque D."/>
            <person name="Otillar R."/>
            <person name="Salamov A."/>
            <person name="Schmutz J."/>
            <person name="Shapiro H."/>
            <person name="Lindquist E."/>
            <person name="Lucas S."/>
            <person name="Rokhsar D."/>
            <person name="Grigoriev I.V."/>
        </authorList>
    </citation>
    <scope>NUCLEOTIDE SEQUENCE [LARGE SCALE GENOMIC DNA]</scope>
</reference>
<protein>
    <submittedName>
        <fullName evidence="1">Uncharacterized protein</fullName>
    </submittedName>
</protein>
<dbReference type="Proteomes" id="UP000001514">
    <property type="component" value="Unassembled WGS sequence"/>
</dbReference>
<gene>
    <name evidence="1" type="ORF">SELMODRAFT_411012</name>
</gene>
<name>D8RHQ6_SELML</name>
<dbReference type="AlphaFoldDB" id="D8RHQ6"/>
<keyword evidence="2" id="KW-1185">Reference proteome</keyword>
<proteinExistence type="predicted"/>
<sequence length="399" mass="45949">MACHKINMLNQFVFQAYTLVHNIEHLQYISMLSLEEVQTLYNREEWLDSIAKICSRVRIGKAPEELIYNISKSKMSFVEQSVCLELLNTWLQNNEKCCEIRMEKLGNCWLPRGGTSSTEFKNQPRQPFLARRMVYRYLKYCPGALVYTAGVLQKLLTRSKKLGMYEPKFYYPCTHKRELCPWYLELVEQMLTSGFELDLYLEFQQLNLGVHSQETIQEMPNSNTVEPEETMLQRATISLFSGLRHSSHPSLRLQMMTWKSSPLQLCINKLVCPLCPIASVGEVAVLIGDDTQLLDFTTRELYMLDQWIHGLGQLTPYGKIDFIFFDLPDGMPPLQGDTPSWNVLQAQNISQALKVASSFITYKGVVVMILPCSLMWEGLFAHLADNDDGFVDFHLAAFF</sequence>
<dbReference type="InParanoid" id="D8RHQ6"/>
<evidence type="ECO:0000313" key="2">
    <source>
        <dbReference type="Proteomes" id="UP000001514"/>
    </source>
</evidence>